<evidence type="ECO:0000256" key="1">
    <source>
        <dbReference type="SAM" id="MobiDB-lite"/>
    </source>
</evidence>
<feature type="transmembrane region" description="Helical" evidence="2">
    <location>
        <begin position="446"/>
        <end position="463"/>
    </location>
</feature>
<reference evidence="3 4" key="1">
    <citation type="submission" date="2020-08" db="EMBL/GenBank/DDBJ databases">
        <title>A Genomic Blueprint of the Chicken Gut Microbiome.</title>
        <authorList>
            <person name="Gilroy R."/>
            <person name="Ravi A."/>
            <person name="Getino M."/>
            <person name="Pursley I."/>
            <person name="Horton D.L."/>
            <person name="Alikhan N.-F."/>
            <person name="Baker D."/>
            <person name="Gharbi K."/>
            <person name="Hall N."/>
            <person name="Watson M."/>
            <person name="Adriaenssens E.M."/>
            <person name="Foster-Nyarko E."/>
            <person name="Jarju S."/>
            <person name="Secka A."/>
            <person name="Antonio M."/>
            <person name="Oren A."/>
            <person name="Chaudhuri R."/>
            <person name="La Ragione R.M."/>
            <person name="Hildebrand F."/>
            <person name="Pallen M.J."/>
        </authorList>
    </citation>
    <scope>NUCLEOTIDE SEQUENCE [LARGE SCALE GENOMIC DNA]</scope>
    <source>
        <strain evidence="3 4">Sa1CUA4</strain>
    </source>
</reference>
<gene>
    <name evidence="3" type="ORF">H9622_05065</name>
</gene>
<feature type="transmembrane region" description="Helical" evidence="2">
    <location>
        <begin position="189"/>
        <end position="207"/>
    </location>
</feature>
<feature type="transmembrane region" description="Helical" evidence="2">
    <location>
        <begin position="422"/>
        <end position="440"/>
    </location>
</feature>
<feature type="transmembrane region" description="Helical" evidence="2">
    <location>
        <begin position="87"/>
        <end position="108"/>
    </location>
</feature>
<name>A0ABR8X1F6_9MICO</name>
<feature type="transmembrane region" description="Helical" evidence="2">
    <location>
        <begin position="493"/>
        <end position="519"/>
    </location>
</feature>
<protein>
    <recommendedName>
        <fullName evidence="5">Integral membrane protein</fullName>
    </recommendedName>
</protein>
<feature type="region of interest" description="Disordered" evidence="1">
    <location>
        <begin position="593"/>
        <end position="613"/>
    </location>
</feature>
<evidence type="ECO:0008006" key="5">
    <source>
        <dbReference type="Google" id="ProtNLM"/>
    </source>
</evidence>
<dbReference type="RefSeq" id="WP_191764830.1">
    <property type="nucleotide sequence ID" value="NZ_JACSPM010000001.1"/>
</dbReference>
<accession>A0ABR8X1F6</accession>
<organism evidence="3 4">
    <name type="scientific">Microbacterium gallinarum</name>
    <dbReference type="NCBI Taxonomy" id="2762209"/>
    <lineage>
        <taxon>Bacteria</taxon>
        <taxon>Bacillati</taxon>
        <taxon>Actinomycetota</taxon>
        <taxon>Actinomycetes</taxon>
        <taxon>Micrococcales</taxon>
        <taxon>Microbacteriaceae</taxon>
        <taxon>Microbacterium</taxon>
    </lineage>
</organism>
<dbReference type="Proteomes" id="UP000602532">
    <property type="component" value="Unassembled WGS sequence"/>
</dbReference>
<sequence>MTDAQSTAPPSPLILDIRVHGVSNTPPAEMLESEPDAIERVDGDALGSFWARKDRAVSGDGITSTHAFSWGAQTRTGGGALAAVGRAFVHVGWFLLLPYALVNLAYWTREIRPQPDGTTRAWHGDIGSGTVRVFGLVLTLIAVAAFCSVAIDLVAVQCFRGSIDEADRVCAALPAIFDGLREFDVDSRAALLGLIPVLIILVLYSIARRGRVRFEARIEKFGEQIGSQEDAGRPLLATRGFWSAARSRDTSEWLHVAGSFLLVLFLLAWDAAFPEADCLGAPLTKDLATCLGPIDGMSMAFVVVAGVGLVLVVIGVIIASSTPPQAAQTAKTMNPVLLAQRNQTPDKRNARKRIFALSCLGYAVVGYLVWLVLTFLPPTDPSKVADQFTGLITAPLVLMSVALFLALYALSWRLRSTWRRRTSAIVLTLGAAALLTSQVLSDSSLQWTLTAVAVAFVLLHLLISRTSQPNPGVAEGESDAGELRFRAWRGQGAAVVMLLSLFVSMALSSLLVLGVASWLGAPAPPETDRIWREPGDPLPVTEWNVPDAYERFAVLLLAVVVGIVVLLIFAIGINLAKLVRLTLPELRWRGSAPDDEADARVGGGVDAPGARYPEPLDDPDERVRIRALARRSSHLLHRGEPLFAWIAAFAAVGFFALSSSIAFDEAKLILGGWAPGLPAGLRTTATSVLVALAVVAAAAVVANAASSADRPLGVFWDVVAFFPRAGHPFAPPCFAERAVPELAEHTRRFLRQPRADAAAPLPAVMLTAHSMGSTISAATILALRGETVVEGDLLSTRLTERMALLSYGSQLRAYFSRYFPSVFGYQVLGVPGLTAPSLWRRDPWKTQVLAEFPGPGAAADEESVRASKAEVHAAAYRDESLTALLGAGAKGDPRWRNLWRRTDFLGFPVFSYHSVRNPVDRGATEAAPGYQWTVAKHSAYLGTEQIELARAELVTALRAGQ</sequence>
<feature type="transmembrane region" description="Helical" evidence="2">
    <location>
        <begin position="299"/>
        <end position="319"/>
    </location>
</feature>
<keyword evidence="2" id="KW-0812">Transmembrane</keyword>
<dbReference type="SUPFAM" id="SSF103473">
    <property type="entry name" value="MFS general substrate transporter"/>
    <property type="match status" value="1"/>
</dbReference>
<comment type="caution">
    <text evidence="3">The sequence shown here is derived from an EMBL/GenBank/DDBJ whole genome shotgun (WGS) entry which is preliminary data.</text>
</comment>
<proteinExistence type="predicted"/>
<evidence type="ECO:0000256" key="2">
    <source>
        <dbReference type="SAM" id="Phobius"/>
    </source>
</evidence>
<keyword evidence="2" id="KW-1133">Transmembrane helix</keyword>
<feature type="transmembrane region" description="Helical" evidence="2">
    <location>
        <begin position="253"/>
        <end position="273"/>
    </location>
</feature>
<feature type="transmembrane region" description="Helical" evidence="2">
    <location>
        <begin position="683"/>
        <end position="702"/>
    </location>
</feature>
<feature type="transmembrane region" description="Helical" evidence="2">
    <location>
        <begin position="129"/>
        <end position="151"/>
    </location>
</feature>
<dbReference type="EMBL" id="JACSPM010000001">
    <property type="protein sequence ID" value="MBD8022962.1"/>
    <property type="molecule type" value="Genomic_DNA"/>
</dbReference>
<feature type="transmembrane region" description="Helical" evidence="2">
    <location>
        <begin position="388"/>
        <end position="410"/>
    </location>
</feature>
<keyword evidence="2" id="KW-0472">Membrane</keyword>
<evidence type="ECO:0000313" key="3">
    <source>
        <dbReference type="EMBL" id="MBD8022962.1"/>
    </source>
</evidence>
<keyword evidence="4" id="KW-1185">Reference proteome</keyword>
<evidence type="ECO:0000313" key="4">
    <source>
        <dbReference type="Proteomes" id="UP000602532"/>
    </source>
</evidence>
<feature type="transmembrane region" description="Helical" evidence="2">
    <location>
        <begin position="354"/>
        <end position="376"/>
    </location>
</feature>
<feature type="transmembrane region" description="Helical" evidence="2">
    <location>
        <begin position="552"/>
        <end position="579"/>
    </location>
</feature>
<dbReference type="InterPro" id="IPR036259">
    <property type="entry name" value="MFS_trans_sf"/>
</dbReference>
<feature type="transmembrane region" description="Helical" evidence="2">
    <location>
        <begin position="642"/>
        <end position="663"/>
    </location>
</feature>